<keyword evidence="1" id="KW-0810">Translation regulation</keyword>
<dbReference type="NCBIfam" id="TIGR00741">
    <property type="entry name" value="yfiA"/>
    <property type="match status" value="1"/>
</dbReference>
<evidence type="ECO:0000313" key="2">
    <source>
        <dbReference type="EMBL" id="OGH74484.1"/>
    </source>
</evidence>
<accession>A0A1F6MS45</accession>
<proteinExistence type="predicted"/>
<dbReference type="GO" id="GO:0045900">
    <property type="term" value="P:negative regulation of translational elongation"/>
    <property type="evidence" value="ECO:0007669"/>
    <property type="project" value="TreeGrafter"/>
</dbReference>
<dbReference type="Gene3D" id="3.30.160.100">
    <property type="entry name" value="Ribosome hibernation promotion factor-like"/>
    <property type="match status" value="1"/>
</dbReference>
<dbReference type="CDD" id="cd00552">
    <property type="entry name" value="RaiA"/>
    <property type="match status" value="1"/>
</dbReference>
<dbReference type="AlphaFoldDB" id="A0A1F6MS45"/>
<organism evidence="2 3">
    <name type="scientific">Candidatus Magasanikbacteria bacterium RIFCSPLOWO2_12_FULL_43_12</name>
    <dbReference type="NCBI Taxonomy" id="1798692"/>
    <lineage>
        <taxon>Bacteria</taxon>
        <taxon>Candidatus Magasanikiibacteriota</taxon>
    </lineage>
</organism>
<gene>
    <name evidence="2" type="ORF">A3G00_00305</name>
</gene>
<dbReference type="Proteomes" id="UP000178347">
    <property type="component" value="Unassembled WGS sequence"/>
</dbReference>
<name>A0A1F6MS45_9BACT</name>
<sequence>MIINIKATNIDLTDAIRQYVEEKMGGLTKYFSNITQADIDIGMESHHHQKGKIFYAEVNAHTPKKIVRVRKNAVNLYKAIDKVKDHIKVELGEKGKRMQAKNKKVLRRTKEYEI</sequence>
<dbReference type="SUPFAM" id="SSF69754">
    <property type="entry name" value="Ribosome binding protein Y (YfiA homologue)"/>
    <property type="match status" value="1"/>
</dbReference>
<dbReference type="InterPro" id="IPR050574">
    <property type="entry name" value="HPF/YfiA_ribosome-assoc"/>
</dbReference>
<protein>
    <submittedName>
        <fullName evidence="2">Ribosomal subunit interface protein</fullName>
    </submittedName>
</protein>
<dbReference type="InterPro" id="IPR003489">
    <property type="entry name" value="RHF/RaiA"/>
</dbReference>
<dbReference type="GO" id="GO:0043024">
    <property type="term" value="F:ribosomal small subunit binding"/>
    <property type="evidence" value="ECO:0007669"/>
    <property type="project" value="TreeGrafter"/>
</dbReference>
<dbReference type="GO" id="GO:0022627">
    <property type="term" value="C:cytosolic small ribosomal subunit"/>
    <property type="evidence" value="ECO:0007669"/>
    <property type="project" value="TreeGrafter"/>
</dbReference>
<evidence type="ECO:0000256" key="1">
    <source>
        <dbReference type="ARBA" id="ARBA00022845"/>
    </source>
</evidence>
<dbReference type="InterPro" id="IPR036567">
    <property type="entry name" value="RHF-like"/>
</dbReference>
<comment type="caution">
    <text evidence="2">The sequence shown here is derived from an EMBL/GenBank/DDBJ whole genome shotgun (WGS) entry which is preliminary data.</text>
</comment>
<dbReference type="PANTHER" id="PTHR33231">
    <property type="entry name" value="30S RIBOSOMAL PROTEIN"/>
    <property type="match status" value="1"/>
</dbReference>
<dbReference type="Pfam" id="PF02482">
    <property type="entry name" value="Ribosomal_S30AE"/>
    <property type="match status" value="1"/>
</dbReference>
<reference evidence="2 3" key="1">
    <citation type="journal article" date="2016" name="Nat. Commun.">
        <title>Thousands of microbial genomes shed light on interconnected biogeochemical processes in an aquifer system.</title>
        <authorList>
            <person name="Anantharaman K."/>
            <person name="Brown C.T."/>
            <person name="Hug L.A."/>
            <person name="Sharon I."/>
            <person name="Castelle C.J."/>
            <person name="Probst A.J."/>
            <person name="Thomas B.C."/>
            <person name="Singh A."/>
            <person name="Wilkins M.J."/>
            <person name="Karaoz U."/>
            <person name="Brodie E.L."/>
            <person name="Williams K.H."/>
            <person name="Hubbard S.S."/>
            <person name="Banfield J.F."/>
        </authorList>
    </citation>
    <scope>NUCLEOTIDE SEQUENCE [LARGE SCALE GENOMIC DNA]</scope>
</reference>
<dbReference type="PANTHER" id="PTHR33231:SF1">
    <property type="entry name" value="30S RIBOSOMAL PROTEIN"/>
    <property type="match status" value="1"/>
</dbReference>
<evidence type="ECO:0000313" key="3">
    <source>
        <dbReference type="Proteomes" id="UP000178347"/>
    </source>
</evidence>
<dbReference type="EMBL" id="MFQN01000014">
    <property type="protein sequence ID" value="OGH74484.1"/>
    <property type="molecule type" value="Genomic_DNA"/>
</dbReference>
<dbReference type="STRING" id="1798692.A3G00_00305"/>